<dbReference type="InterPro" id="IPR015946">
    <property type="entry name" value="KH_dom-like_a/b"/>
</dbReference>
<evidence type="ECO:0000256" key="4">
    <source>
        <dbReference type="ARBA" id="ARBA00022980"/>
    </source>
</evidence>
<dbReference type="NCBIfam" id="NF003219">
    <property type="entry name" value="PRK04191.1"/>
    <property type="match status" value="1"/>
</dbReference>
<dbReference type="NCBIfam" id="TIGR01008">
    <property type="entry name" value="uS3_euk_arch"/>
    <property type="match status" value="1"/>
</dbReference>
<dbReference type="CDD" id="cd02411">
    <property type="entry name" value="KH-II_30S_S3_arch"/>
    <property type="match status" value="1"/>
</dbReference>
<dbReference type="Pfam" id="PF07650">
    <property type="entry name" value="KH_2"/>
    <property type="match status" value="1"/>
</dbReference>
<sequence length="211" mass="23680">MEEKNVVKFKKEEFTVREYIKKSLGKGKVSKVRVEYTPVGEKIIISTSRPGLVIGRGGERINELTGVLKKKFKLENPHVEIEEIMHPEFDSQVVADEIALALEKIGPLKFKVIAYKMLQKIVDAGALGVEIRLSGKLPSARATSWRFAQGYLKKTGDSAKIVDRAQSTAQTRPGTVGIKVSILSPYVKIEDNIVIDDEFIKKIKERENIEK</sequence>
<dbReference type="GO" id="GO:0019843">
    <property type="term" value="F:rRNA binding"/>
    <property type="evidence" value="ECO:0007669"/>
    <property type="project" value="UniProtKB-KW"/>
</dbReference>
<dbReference type="InterPro" id="IPR001351">
    <property type="entry name" value="Ribosomal_uS3_C"/>
</dbReference>
<protein>
    <submittedName>
        <fullName evidence="7">30S ribosomal protein S3</fullName>
    </submittedName>
</protein>
<dbReference type="SUPFAM" id="SSF54814">
    <property type="entry name" value="Prokaryotic type KH domain (KH-domain type II)"/>
    <property type="match status" value="1"/>
</dbReference>
<feature type="domain" description="KH type-2" evidence="6">
    <location>
        <begin position="16"/>
        <end position="85"/>
    </location>
</feature>
<keyword evidence="2" id="KW-0699">rRNA-binding</keyword>
<dbReference type="InterPro" id="IPR004044">
    <property type="entry name" value="KH_dom_type_2"/>
</dbReference>
<dbReference type="PANTHER" id="PTHR11760:SF32">
    <property type="entry name" value="SMALL RIBOSOMAL SUBUNIT PROTEIN US3"/>
    <property type="match status" value="1"/>
</dbReference>
<keyword evidence="4 7" id="KW-0689">Ribosomal protein</keyword>
<evidence type="ECO:0000259" key="6">
    <source>
        <dbReference type="PROSITE" id="PS50823"/>
    </source>
</evidence>
<evidence type="ECO:0000313" key="7">
    <source>
        <dbReference type="EMBL" id="AGT99820.1"/>
    </source>
</evidence>
<dbReference type="Pfam" id="PF00189">
    <property type="entry name" value="Ribosomal_S3_C"/>
    <property type="match status" value="1"/>
</dbReference>
<dbReference type="AlphaFoldDB" id="U3GW98"/>
<evidence type="ECO:0000256" key="5">
    <source>
        <dbReference type="ARBA" id="ARBA00023274"/>
    </source>
</evidence>
<dbReference type="Gene3D" id="3.30.1140.32">
    <property type="entry name" value="Ribosomal protein S3, C-terminal domain"/>
    <property type="match status" value="1"/>
</dbReference>
<dbReference type="InterPro" id="IPR057258">
    <property type="entry name" value="Ribosomal_uS3"/>
</dbReference>
<dbReference type="FunFam" id="3.30.300.20:FF:000001">
    <property type="entry name" value="30S ribosomal protein S3"/>
    <property type="match status" value="1"/>
</dbReference>
<keyword evidence="5" id="KW-0687">Ribonucleoprotein</keyword>
<dbReference type="InterPro" id="IPR004087">
    <property type="entry name" value="KH_dom"/>
</dbReference>
<accession>U3GW98</accession>
<organism evidence="7">
    <name type="scientific">uncultured organism</name>
    <dbReference type="NCBI Taxonomy" id="155900"/>
    <lineage>
        <taxon>unclassified sequences</taxon>
        <taxon>environmental samples</taxon>
    </lineage>
</organism>
<keyword evidence="3" id="KW-0694">RNA-binding</keyword>
<dbReference type="InterPro" id="IPR005703">
    <property type="entry name" value="Ribosomal_uS3_euk/arc"/>
</dbReference>
<dbReference type="GO" id="GO:0003735">
    <property type="term" value="F:structural constituent of ribosome"/>
    <property type="evidence" value="ECO:0007669"/>
    <property type="project" value="InterPro"/>
</dbReference>
<dbReference type="GO" id="GO:1990904">
    <property type="term" value="C:ribonucleoprotein complex"/>
    <property type="evidence" value="ECO:0007669"/>
    <property type="project" value="UniProtKB-KW"/>
</dbReference>
<proteinExistence type="inferred from homology"/>
<comment type="similarity">
    <text evidence="1">Belongs to the universal ribosomal protein uS3 family.</text>
</comment>
<dbReference type="InterPro" id="IPR036419">
    <property type="entry name" value="Ribosomal_S3_C_sf"/>
</dbReference>
<dbReference type="InterPro" id="IPR009019">
    <property type="entry name" value="KH_sf_prok-type"/>
</dbReference>
<reference evidence="7" key="1">
    <citation type="journal article" date="2015" name="Nat. Commun.">
        <title>Diverse, uncultivated ultra-small bacterial cells in groundwater.</title>
        <authorList>
            <person name="Luef B."/>
            <person name="Frischkorn K.R."/>
            <person name="Wrighton K.C."/>
            <person name="Holman H.-Y.N."/>
            <person name="Birarda G."/>
            <person name="Thomas B.C."/>
            <person name="Singh A."/>
            <person name="Williams K.H."/>
            <person name="Siegerist C.E."/>
            <person name="Tringe S.G."/>
            <person name="Downing K.H."/>
            <person name="Comolli L.R."/>
            <person name="Banfield J.F."/>
        </authorList>
    </citation>
    <scope>NUCLEOTIDE SEQUENCE</scope>
</reference>
<dbReference type="SUPFAM" id="SSF54821">
    <property type="entry name" value="Ribosomal protein S3 C-terminal domain"/>
    <property type="match status" value="1"/>
</dbReference>
<dbReference type="EMBL" id="KC999323">
    <property type="protein sequence ID" value="AGT99820.1"/>
    <property type="molecule type" value="Genomic_DNA"/>
</dbReference>
<name>U3GW98_9ZZZZ</name>
<evidence type="ECO:0000256" key="1">
    <source>
        <dbReference type="ARBA" id="ARBA00010761"/>
    </source>
</evidence>
<dbReference type="SMART" id="SM00322">
    <property type="entry name" value="KH"/>
    <property type="match status" value="1"/>
</dbReference>
<evidence type="ECO:0000256" key="2">
    <source>
        <dbReference type="ARBA" id="ARBA00022730"/>
    </source>
</evidence>
<dbReference type="Gene3D" id="3.30.300.20">
    <property type="match status" value="1"/>
</dbReference>
<dbReference type="PANTHER" id="PTHR11760">
    <property type="entry name" value="30S/40S RIBOSOMAL PROTEIN S3"/>
    <property type="match status" value="1"/>
</dbReference>
<evidence type="ECO:0000256" key="3">
    <source>
        <dbReference type="ARBA" id="ARBA00022884"/>
    </source>
</evidence>
<dbReference type="PROSITE" id="PS50823">
    <property type="entry name" value="KH_TYPE_2"/>
    <property type="match status" value="1"/>
</dbReference>